<organism evidence="2 3">
    <name type="scientific">Synaphobranchus kaupii</name>
    <name type="common">Kaup's arrowtooth eel</name>
    <dbReference type="NCBI Taxonomy" id="118154"/>
    <lineage>
        <taxon>Eukaryota</taxon>
        <taxon>Metazoa</taxon>
        <taxon>Chordata</taxon>
        <taxon>Craniata</taxon>
        <taxon>Vertebrata</taxon>
        <taxon>Euteleostomi</taxon>
        <taxon>Actinopterygii</taxon>
        <taxon>Neopterygii</taxon>
        <taxon>Teleostei</taxon>
        <taxon>Anguilliformes</taxon>
        <taxon>Synaphobranchidae</taxon>
        <taxon>Synaphobranchus</taxon>
    </lineage>
</organism>
<evidence type="ECO:0000256" key="1">
    <source>
        <dbReference type="SAM" id="MobiDB-lite"/>
    </source>
</evidence>
<accession>A0A9Q1F0B2</accession>
<feature type="region of interest" description="Disordered" evidence="1">
    <location>
        <begin position="1"/>
        <end position="91"/>
    </location>
</feature>
<proteinExistence type="predicted"/>
<evidence type="ECO:0000313" key="3">
    <source>
        <dbReference type="Proteomes" id="UP001152622"/>
    </source>
</evidence>
<comment type="caution">
    <text evidence="2">The sequence shown here is derived from an EMBL/GenBank/DDBJ whole genome shotgun (WGS) entry which is preliminary data.</text>
</comment>
<evidence type="ECO:0000313" key="2">
    <source>
        <dbReference type="EMBL" id="KAJ8348364.1"/>
    </source>
</evidence>
<dbReference type="EMBL" id="JAINUF010000010">
    <property type="protein sequence ID" value="KAJ8348364.1"/>
    <property type="molecule type" value="Genomic_DNA"/>
</dbReference>
<name>A0A9Q1F0B2_SYNKA</name>
<sequence>MPRNIGNTERQRHRARREVTRSDDRKERSGMRTEKGEGQREKSGFSKDFIEELDGPSPVGSLSWPLRLRPSRGPVRVSLPVSPPRSPRRLSAASNPFVLRRIKALRVVQIWRAMIVDDVSGSCASPRLRPCCPGARDD</sequence>
<feature type="compositionally biased region" description="Basic and acidic residues" evidence="1">
    <location>
        <begin position="17"/>
        <end position="50"/>
    </location>
</feature>
<keyword evidence="3" id="KW-1185">Reference proteome</keyword>
<dbReference type="AlphaFoldDB" id="A0A9Q1F0B2"/>
<protein>
    <submittedName>
        <fullName evidence="2">Uncharacterized protein</fullName>
    </submittedName>
</protein>
<dbReference type="Proteomes" id="UP001152622">
    <property type="component" value="Chromosome 10"/>
</dbReference>
<reference evidence="2" key="1">
    <citation type="journal article" date="2023" name="Science">
        <title>Genome structures resolve the early diversification of teleost fishes.</title>
        <authorList>
            <person name="Parey E."/>
            <person name="Louis A."/>
            <person name="Montfort J."/>
            <person name="Bouchez O."/>
            <person name="Roques C."/>
            <person name="Iampietro C."/>
            <person name="Lluch J."/>
            <person name="Castinel A."/>
            <person name="Donnadieu C."/>
            <person name="Desvignes T."/>
            <person name="Floi Bucao C."/>
            <person name="Jouanno E."/>
            <person name="Wen M."/>
            <person name="Mejri S."/>
            <person name="Dirks R."/>
            <person name="Jansen H."/>
            <person name="Henkel C."/>
            <person name="Chen W.J."/>
            <person name="Zahm M."/>
            <person name="Cabau C."/>
            <person name="Klopp C."/>
            <person name="Thompson A.W."/>
            <person name="Robinson-Rechavi M."/>
            <person name="Braasch I."/>
            <person name="Lecointre G."/>
            <person name="Bobe J."/>
            <person name="Postlethwait J.H."/>
            <person name="Berthelot C."/>
            <person name="Roest Crollius H."/>
            <person name="Guiguen Y."/>
        </authorList>
    </citation>
    <scope>NUCLEOTIDE SEQUENCE</scope>
    <source>
        <strain evidence="2">WJC10195</strain>
    </source>
</reference>
<gene>
    <name evidence="2" type="ORF">SKAU_G00269530</name>
</gene>
<feature type="compositionally biased region" description="Low complexity" evidence="1">
    <location>
        <begin position="71"/>
        <end position="80"/>
    </location>
</feature>